<dbReference type="AlphaFoldDB" id="A0A4P8YNX9"/>
<dbReference type="Pfam" id="PF07364">
    <property type="entry name" value="DUF1485"/>
    <property type="match status" value="1"/>
</dbReference>
<dbReference type="KEGG" id="izh:FEM41_19390"/>
<evidence type="ECO:0000313" key="4">
    <source>
        <dbReference type="EMBL" id="QCT21658.1"/>
    </source>
</evidence>
<dbReference type="PIRSF" id="PIRSF012702">
    <property type="entry name" value="UCP012702"/>
    <property type="match status" value="1"/>
</dbReference>
<dbReference type="GO" id="GO:0008237">
    <property type="term" value="F:metallopeptidase activity"/>
    <property type="evidence" value="ECO:0007669"/>
    <property type="project" value="UniProtKB-KW"/>
</dbReference>
<dbReference type="EMBL" id="CP040428">
    <property type="protein sequence ID" value="QCT21658.1"/>
    <property type="molecule type" value="Genomic_DNA"/>
</dbReference>
<dbReference type="Proteomes" id="UP000302163">
    <property type="component" value="Chromosome"/>
</dbReference>
<dbReference type="InterPro" id="IPR010799">
    <property type="entry name" value="MlrC_C"/>
</dbReference>
<gene>
    <name evidence="4" type="ORF">FEM41_19390</name>
</gene>
<dbReference type="OrthoDB" id="5288421at2"/>
<evidence type="ECO:0000313" key="5">
    <source>
        <dbReference type="Proteomes" id="UP000302163"/>
    </source>
</evidence>
<dbReference type="InterPro" id="IPR009197">
    <property type="entry name" value="MlrC"/>
</dbReference>
<dbReference type="RefSeq" id="WP_138097814.1">
    <property type="nucleotide sequence ID" value="NZ_CP040428.1"/>
</dbReference>
<comment type="similarity">
    <text evidence="1">Belongs to the peptidase M81 family.</text>
</comment>
<sequence>MRILIAGFQHETNTFALNKAGWDNFVKGEGFPAMQHGEKMFELAETNIPAGGFIQAASRDGHTLLPVIWTAASPSAQVTQEAYERICQQIIAQARELKPDAVYLDLHGAMVAEHYDDGEGELLRRMRETVGDHTPIIVSLDLHANVTNAMLHHATAMVAFRTYPHVDMAATGQKAYELLLNAANGPLIQESARIPFLIPINGMCTFMEPAKGIYQLLEELEKQPGVSSLSFAPGFPAADFPECGPVVWGYGSDGAAVERTVRMLRDAVCNAESAWAVEFLSPEEAVAQAQKLALTATRPVIIADTQDNPGAGGSGDTTGILHALIAADANAALGLLLDPEAVKAAIAAGKGKPVTLALGGKSDTQGDPAVNDTFIVDEISEGKCRFDGPMMHGIAVDVGPVVTLRHCNIKVVVSSVKSQMLDRNLFRLGGINPEQESILVVKSSVHFRADFQPIASAILVAKSRGEMKADSQDLPWTRLPEGIRIAPLGKSFKMPC</sequence>
<proteinExistence type="inferred from homology"/>
<dbReference type="GO" id="GO:0006508">
    <property type="term" value="P:proteolysis"/>
    <property type="evidence" value="ECO:0007669"/>
    <property type="project" value="UniProtKB-KW"/>
</dbReference>
<keyword evidence="1" id="KW-0645">Protease</keyword>
<keyword evidence="1" id="KW-0482">Metalloprotease</keyword>
<feature type="domain" description="Microcystin LR degradation protein MlrC C-terminal" evidence="2">
    <location>
        <begin position="302"/>
        <end position="478"/>
    </location>
</feature>
<dbReference type="InterPro" id="IPR015995">
    <property type="entry name" value="MlrC_N"/>
</dbReference>
<name>A0A4P8YNX9_9ENTR</name>
<evidence type="ECO:0000256" key="1">
    <source>
        <dbReference type="PIRNR" id="PIRNR012702"/>
    </source>
</evidence>
<evidence type="ECO:0000259" key="2">
    <source>
        <dbReference type="Pfam" id="PF07171"/>
    </source>
</evidence>
<evidence type="ECO:0000259" key="3">
    <source>
        <dbReference type="Pfam" id="PF07364"/>
    </source>
</evidence>
<accession>A0A4P8YNX9</accession>
<comment type="cofactor">
    <cofactor evidence="1">
        <name>Zn(2+)</name>
        <dbReference type="ChEBI" id="CHEBI:29105"/>
    </cofactor>
    <text evidence="1">Binds 1 zinc ion per subunit.</text>
</comment>
<feature type="domain" description="Microcystin LR degradation protein MlrC N-terminal" evidence="3">
    <location>
        <begin position="2"/>
        <end position="289"/>
    </location>
</feature>
<reference evidence="4 5" key="1">
    <citation type="submission" date="2019-05" db="EMBL/GenBank/DDBJ databases">
        <title>Complete genome sequence of Izhakiella calystegiae KSNA2, an endophyte isolated from beach morning glory (Calystegia soldanella).</title>
        <authorList>
            <person name="Jiang L."/>
            <person name="Jeong J.C."/>
            <person name="Kim C.Y."/>
            <person name="Kim D.H."/>
            <person name="Kim S.W."/>
            <person name="Lee j."/>
        </authorList>
    </citation>
    <scope>NUCLEOTIDE SEQUENCE [LARGE SCALE GENOMIC DNA]</scope>
    <source>
        <strain evidence="4 5">KSNA2</strain>
    </source>
</reference>
<comment type="function">
    <text evidence="1">Involved in peptidolytic degradation of cyclic heptapeptide hepatotoxin microcystin (MC).</text>
</comment>
<dbReference type="GO" id="GO:0046872">
    <property type="term" value="F:metal ion binding"/>
    <property type="evidence" value="ECO:0007669"/>
    <property type="project" value="UniProtKB-KW"/>
</dbReference>
<keyword evidence="5" id="KW-1185">Reference proteome</keyword>
<keyword evidence="1" id="KW-0378">Hydrolase</keyword>
<keyword evidence="1" id="KW-0479">Metal-binding</keyword>
<organism evidence="4 5">
    <name type="scientific">Jejubacter calystegiae</name>
    <dbReference type="NCBI Taxonomy" id="2579935"/>
    <lineage>
        <taxon>Bacteria</taxon>
        <taxon>Pseudomonadati</taxon>
        <taxon>Pseudomonadota</taxon>
        <taxon>Gammaproteobacteria</taxon>
        <taxon>Enterobacterales</taxon>
        <taxon>Enterobacteriaceae</taxon>
        <taxon>Jejubacter</taxon>
    </lineage>
</organism>
<dbReference type="Pfam" id="PF07171">
    <property type="entry name" value="MlrC_C"/>
    <property type="match status" value="1"/>
</dbReference>
<protein>
    <recommendedName>
        <fullName evidence="1">Microcystinase C</fullName>
        <shortName evidence="1">MlrC</shortName>
    </recommendedName>
</protein>